<comment type="caution">
    <text evidence="1">The sequence shown here is derived from an EMBL/GenBank/DDBJ whole genome shotgun (WGS) entry which is preliminary data.</text>
</comment>
<sequence>MSTAQRMSHVKHVTPLIGNELGPTRQDGHRTLRKRVSGKRELPLPPLLDPVVIEARTRHMQKKEKPRVADLTPFQRKLWENPFAHALASPVRECFRVNHFLPSDLLISLHLRPHNGDPWLVPLSLTTDKKHLGLPLRFLNRQLVLGQLSKGGLWKGSMNSHPRFSAQLEQREKSRVFWRSDMSQLILDLLRKRVVGRLSWNFSFRGRLIPVASPRAEDLEAVDDVSTVLYFGSLRTRADDVHDRCRAITVELEKWATYFGKDFGHHFDPHAAFKVVKHNKPWWALTPLVPHMQPRLQFPELEYKTATWRGKKVALYSLTDMLGAEKAQELISGPDSKYADQRCVVIKRGRHNTPVEKLLMQLQSYIAKPGV</sequence>
<dbReference type="EMBL" id="SWKU01000007">
    <property type="protein sequence ID" value="KAF3004791.1"/>
    <property type="molecule type" value="Genomic_DNA"/>
</dbReference>
<accession>A0A9P4THS7</accession>
<organism evidence="1 2">
    <name type="scientific">Curvularia kusanoi</name>
    <name type="common">Cochliobolus kusanoi</name>
    <dbReference type="NCBI Taxonomy" id="90978"/>
    <lineage>
        <taxon>Eukaryota</taxon>
        <taxon>Fungi</taxon>
        <taxon>Dikarya</taxon>
        <taxon>Ascomycota</taxon>
        <taxon>Pezizomycotina</taxon>
        <taxon>Dothideomycetes</taxon>
        <taxon>Pleosporomycetidae</taxon>
        <taxon>Pleosporales</taxon>
        <taxon>Pleosporineae</taxon>
        <taxon>Pleosporaceae</taxon>
        <taxon>Curvularia</taxon>
    </lineage>
</organism>
<name>A0A9P4THS7_CURKU</name>
<reference evidence="1" key="1">
    <citation type="submission" date="2019-04" db="EMBL/GenBank/DDBJ databases">
        <title>Sequencing of skin fungus with MAO and IRED activity.</title>
        <authorList>
            <person name="Marsaioli A.J."/>
            <person name="Bonatto J.M.C."/>
            <person name="Reis Junior O."/>
        </authorList>
    </citation>
    <scope>NUCLEOTIDE SEQUENCE</scope>
    <source>
        <strain evidence="1">30M1</strain>
    </source>
</reference>
<evidence type="ECO:0000313" key="1">
    <source>
        <dbReference type="EMBL" id="KAF3004791.1"/>
    </source>
</evidence>
<dbReference type="AlphaFoldDB" id="A0A9P4THS7"/>
<evidence type="ECO:0000313" key="2">
    <source>
        <dbReference type="Proteomes" id="UP000801428"/>
    </source>
</evidence>
<dbReference type="Proteomes" id="UP000801428">
    <property type="component" value="Unassembled WGS sequence"/>
</dbReference>
<proteinExistence type="predicted"/>
<keyword evidence="2" id="KW-1185">Reference proteome</keyword>
<gene>
    <name evidence="1" type="ORF">E8E13_002763</name>
</gene>
<dbReference type="OrthoDB" id="3363286at2759"/>
<protein>
    <submittedName>
        <fullName evidence="1">Uncharacterized protein</fullName>
    </submittedName>
</protein>